<accession>Q30YW3</accession>
<keyword evidence="4" id="KW-0732">Signal</keyword>
<name>Q30YW3_OLEA2</name>
<dbReference type="PROSITE" id="PS50005">
    <property type="entry name" value="TPR"/>
    <property type="match status" value="1"/>
</dbReference>
<dbReference type="HOGENOM" id="CLU_665200_0_0_7"/>
<evidence type="ECO:0000313" key="6">
    <source>
        <dbReference type="Proteomes" id="UP000002710"/>
    </source>
</evidence>
<dbReference type="PROSITE" id="PS50293">
    <property type="entry name" value="TPR_REGION"/>
    <property type="match status" value="1"/>
</dbReference>
<evidence type="ECO:0000256" key="2">
    <source>
        <dbReference type="ARBA" id="ARBA00022803"/>
    </source>
</evidence>
<dbReference type="InterPro" id="IPR011990">
    <property type="entry name" value="TPR-like_helical_dom_sf"/>
</dbReference>
<keyword evidence="1" id="KW-0677">Repeat</keyword>
<evidence type="ECO:0000313" key="5">
    <source>
        <dbReference type="EMBL" id="ABB39133.1"/>
    </source>
</evidence>
<reference evidence="5 6" key="1">
    <citation type="journal article" date="2011" name="J. Bacteriol.">
        <title>Complete genome sequence and updated annotation of Desulfovibrio alaskensis G20.</title>
        <authorList>
            <person name="Hauser L.J."/>
            <person name="Land M.L."/>
            <person name="Brown S.D."/>
            <person name="Larimer F."/>
            <person name="Keller K.L."/>
            <person name="Rapp-Giles B.J."/>
            <person name="Price M.N."/>
            <person name="Lin M."/>
            <person name="Bruce D.C."/>
            <person name="Detter J.C."/>
            <person name="Tapia R."/>
            <person name="Han C.S."/>
            <person name="Goodwin L.A."/>
            <person name="Cheng J.F."/>
            <person name="Pitluck S."/>
            <person name="Copeland A."/>
            <person name="Lucas S."/>
            <person name="Nolan M."/>
            <person name="Lapidus A.L."/>
            <person name="Palumbo A.V."/>
            <person name="Wall J.D."/>
        </authorList>
    </citation>
    <scope>NUCLEOTIDE SEQUENCE [LARGE SCALE GENOMIC DNA]</scope>
    <source>
        <strain evidence="6">ATCC BAA 1058 / DSM 17464 / G20</strain>
    </source>
</reference>
<evidence type="ECO:0000256" key="1">
    <source>
        <dbReference type="ARBA" id="ARBA00022737"/>
    </source>
</evidence>
<proteinExistence type="predicted"/>
<dbReference type="PANTHER" id="PTHR44858:SF1">
    <property type="entry name" value="UDP-N-ACETYLGLUCOSAMINE--PEPTIDE N-ACETYLGLUCOSAMINYLTRANSFERASE SPINDLY-RELATED"/>
    <property type="match status" value="1"/>
</dbReference>
<dbReference type="AlphaFoldDB" id="Q30YW3"/>
<dbReference type="EMBL" id="CP000112">
    <property type="protein sequence ID" value="ABB39133.1"/>
    <property type="molecule type" value="Genomic_DNA"/>
</dbReference>
<sequence>MRRGGCLLALAAVLVAGPCAAYAAVPAHNASSSAAGTPPAVADEVQTLASTGQWEEVLQATGGVAPSLSLPSADVRIVRYRAEALLALDRAGEALTLAARGLALEPDNAVLLALRGDAQLALGYPQRAAEDYHAALTSDAESWRAMHGMALVARTAGDTTAALEWYDRLVPLQPDRPLLRMERAILEHEAGLVARARRDMEVVAMLAPENPDVWNNRGMMYLAQGDAQKAMADFDKALRLDPEHAGALLNRGNLWRERLDLHRSLHDLDNGVRLHPRNVRMLVARMYTHVALQQYPAGLADLEAAYSVNSLDTYLLNEFAWFLATVPDAALRDGGRAVRYAREALDLSPVPVASYFDTLAAAYAAQGRFDMAVPAQERALLMAMDRAYPETVLGKWRQRLELYRNKQPYSSGK</sequence>
<evidence type="ECO:0000256" key="3">
    <source>
        <dbReference type="PROSITE-ProRule" id="PRU00339"/>
    </source>
</evidence>
<dbReference type="InterPro" id="IPR050498">
    <property type="entry name" value="Ycf3"/>
</dbReference>
<dbReference type="SUPFAM" id="SSF48452">
    <property type="entry name" value="TPR-like"/>
    <property type="match status" value="1"/>
</dbReference>
<dbReference type="SMART" id="SM00028">
    <property type="entry name" value="TPR"/>
    <property type="match status" value="6"/>
</dbReference>
<keyword evidence="6" id="KW-1185">Reference proteome</keyword>
<evidence type="ECO:0000256" key="4">
    <source>
        <dbReference type="SAM" id="SignalP"/>
    </source>
</evidence>
<dbReference type="Gene3D" id="1.25.40.10">
    <property type="entry name" value="Tetratricopeptide repeat domain"/>
    <property type="match status" value="3"/>
</dbReference>
<dbReference type="KEGG" id="dde:Dde_2336"/>
<dbReference type="InterPro" id="IPR019734">
    <property type="entry name" value="TPR_rpt"/>
</dbReference>
<keyword evidence="2 3" id="KW-0802">TPR repeat</keyword>
<dbReference type="STRING" id="207559.Dde_2336"/>
<dbReference type="eggNOG" id="COG0457">
    <property type="taxonomic scope" value="Bacteria"/>
</dbReference>
<gene>
    <name evidence="5" type="ordered locus">Dde_2336</name>
</gene>
<dbReference type="Pfam" id="PF13432">
    <property type="entry name" value="TPR_16"/>
    <property type="match status" value="1"/>
</dbReference>
<feature type="chain" id="PRO_5004219995" evidence="4">
    <location>
        <begin position="24"/>
        <end position="413"/>
    </location>
</feature>
<protein>
    <submittedName>
        <fullName evidence="5">Uncharacterized protein</fullName>
    </submittedName>
</protein>
<dbReference type="Pfam" id="PF00515">
    <property type="entry name" value="TPR_1"/>
    <property type="match status" value="1"/>
</dbReference>
<organism evidence="5 6">
    <name type="scientific">Oleidesulfovibrio alaskensis (strain ATCC BAA-1058 / DSM 17464 / G20)</name>
    <name type="common">Desulfovibrio alaskensis</name>
    <dbReference type="NCBI Taxonomy" id="207559"/>
    <lineage>
        <taxon>Bacteria</taxon>
        <taxon>Pseudomonadati</taxon>
        <taxon>Thermodesulfobacteriota</taxon>
        <taxon>Desulfovibrionia</taxon>
        <taxon>Desulfovibrionales</taxon>
        <taxon>Desulfovibrionaceae</taxon>
        <taxon>Oleidesulfovibrio</taxon>
    </lineage>
</organism>
<feature type="signal peptide" evidence="4">
    <location>
        <begin position="1"/>
        <end position="23"/>
    </location>
</feature>
<feature type="repeat" description="TPR" evidence="3">
    <location>
        <begin position="211"/>
        <end position="244"/>
    </location>
</feature>
<dbReference type="PANTHER" id="PTHR44858">
    <property type="entry name" value="TETRATRICOPEPTIDE REPEAT PROTEIN 6"/>
    <property type="match status" value="1"/>
</dbReference>
<dbReference type="Proteomes" id="UP000002710">
    <property type="component" value="Chromosome"/>
</dbReference>